<reference evidence="11" key="1">
    <citation type="submission" date="2018-01" db="EMBL/GenBank/DDBJ databases">
        <title>An insight into the sialome of Amazonian anophelines.</title>
        <authorList>
            <person name="Ribeiro J.M."/>
            <person name="Scarpassa V."/>
            <person name="Calvo E."/>
        </authorList>
    </citation>
    <scope>NUCLEOTIDE SEQUENCE</scope>
    <source>
        <tissue evidence="11">Salivary glands</tissue>
    </source>
</reference>
<evidence type="ECO:0000256" key="3">
    <source>
        <dbReference type="ARBA" id="ARBA00007710"/>
    </source>
</evidence>
<keyword evidence="5" id="KW-0053">Apoptosis</keyword>
<dbReference type="InterPro" id="IPR010548">
    <property type="entry name" value="BNIP3"/>
</dbReference>
<evidence type="ECO:0000256" key="5">
    <source>
        <dbReference type="ARBA" id="ARBA00022703"/>
    </source>
</evidence>
<organism evidence="11">
    <name type="scientific">Anopheles marajoara</name>
    <dbReference type="NCBI Taxonomy" id="58244"/>
    <lineage>
        <taxon>Eukaryota</taxon>
        <taxon>Metazoa</taxon>
        <taxon>Ecdysozoa</taxon>
        <taxon>Arthropoda</taxon>
        <taxon>Hexapoda</taxon>
        <taxon>Insecta</taxon>
        <taxon>Pterygota</taxon>
        <taxon>Neoptera</taxon>
        <taxon>Endopterygota</taxon>
        <taxon>Diptera</taxon>
        <taxon>Nematocera</taxon>
        <taxon>Culicoidea</taxon>
        <taxon>Culicidae</taxon>
        <taxon>Anophelinae</taxon>
        <taxon>Anopheles</taxon>
    </lineage>
</organism>
<evidence type="ECO:0000256" key="2">
    <source>
        <dbReference type="ARBA" id="ARBA00004325"/>
    </source>
</evidence>
<dbReference type="AlphaFoldDB" id="A0A2M4BW50"/>
<name>A0A2M4BW50_9DIPT</name>
<dbReference type="PANTHER" id="PTHR15186">
    <property type="entry name" value="RE48077P"/>
    <property type="match status" value="1"/>
</dbReference>
<dbReference type="GO" id="GO:0005741">
    <property type="term" value="C:mitochondrial outer membrane"/>
    <property type="evidence" value="ECO:0007669"/>
    <property type="project" value="TreeGrafter"/>
</dbReference>
<evidence type="ECO:0000313" key="11">
    <source>
        <dbReference type="EMBL" id="MBW57305.1"/>
    </source>
</evidence>
<dbReference type="PANTHER" id="PTHR15186:SF5">
    <property type="entry name" value="BNIP3, ISOFORM A"/>
    <property type="match status" value="1"/>
</dbReference>
<dbReference type="GO" id="GO:0097345">
    <property type="term" value="P:mitochondrial outer membrane permeabilization"/>
    <property type="evidence" value="ECO:0007669"/>
    <property type="project" value="TreeGrafter"/>
</dbReference>
<keyword evidence="4 10" id="KW-0812">Transmembrane</keyword>
<evidence type="ECO:0000256" key="9">
    <source>
        <dbReference type="SAM" id="MobiDB-lite"/>
    </source>
</evidence>
<feature type="region of interest" description="Disordered" evidence="9">
    <location>
        <begin position="128"/>
        <end position="163"/>
    </location>
</feature>
<feature type="region of interest" description="Disordered" evidence="9">
    <location>
        <begin position="1"/>
        <end position="31"/>
    </location>
</feature>
<dbReference type="GO" id="GO:0005634">
    <property type="term" value="C:nucleus"/>
    <property type="evidence" value="ECO:0007669"/>
    <property type="project" value="TreeGrafter"/>
</dbReference>
<evidence type="ECO:0000256" key="10">
    <source>
        <dbReference type="SAM" id="Phobius"/>
    </source>
</evidence>
<evidence type="ECO:0000256" key="6">
    <source>
        <dbReference type="ARBA" id="ARBA00022989"/>
    </source>
</evidence>
<comment type="subcellular location">
    <subcellularLocation>
        <location evidence="1">Membrane</location>
        <topology evidence="1">Single-pass membrane protein</topology>
    </subcellularLocation>
    <subcellularLocation>
        <location evidence="2">Mitochondrion membrane</location>
    </subcellularLocation>
</comment>
<evidence type="ECO:0000256" key="4">
    <source>
        <dbReference type="ARBA" id="ARBA00022692"/>
    </source>
</evidence>
<dbReference type="GO" id="GO:0043065">
    <property type="term" value="P:positive regulation of apoptotic process"/>
    <property type="evidence" value="ECO:0007669"/>
    <property type="project" value="InterPro"/>
</dbReference>
<protein>
    <submittedName>
        <fullName evidence="11">Putative bcl2/adenovirus e1b 19 kDa protein-interacting protein 3</fullName>
    </submittedName>
</protein>
<dbReference type="GO" id="GO:0042802">
    <property type="term" value="F:identical protein binding"/>
    <property type="evidence" value="ECO:0007669"/>
    <property type="project" value="UniProtKB-ARBA"/>
</dbReference>
<keyword evidence="7" id="KW-0496">Mitochondrion</keyword>
<evidence type="ECO:0000256" key="8">
    <source>
        <dbReference type="ARBA" id="ARBA00023136"/>
    </source>
</evidence>
<dbReference type="Pfam" id="PF06553">
    <property type="entry name" value="BNIP3"/>
    <property type="match status" value="1"/>
</dbReference>
<evidence type="ECO:0000256" key="7">
    <source>
        <dbReference type="ARBA" id="ARBA00023128"/>
    </source>
</evidence>
<comment type="similarity">
    <text evidence="3">Belongs to the NIP3 family.</text>
</comment>
<sequence length="280" mass="30476">MFRTIGLSGDKKAGSSALASSSKSMASSSLMKMGTEELGESWIELSSNTTSQSTIGGLGSVGAAVYSGNSSSSNAILPSASTTTTVPSSNNQLLVSLTPPELNVRSPERTTPLPFTSVEEYIRLLREAQRESKESSRVASLTSSRKNSPRGSPKSPPNSPNTELAATEEDLKNVYINYENKEGDIVKDTDWVWDWSSRPDQQPPKEWKFEHPKKAGQEECTKISHSGYSIRQVRVGKNSLFSREFLYSIVLTNVLSLLLGAGIGAWLQKRGLLLTRISIE</sequence>
<accession>A0A2M4BW50</accession>
<feature type="compositionally biased region" description="Low complexity" evidence="9">
    <location>
        <begin position="14"/>
        <end position="31"/>
    </location>
</feature>
<proteinExistence type="inferred from homology"/>
<keyword evidence="8 10" id="KW-0472">Membrane</keyword>
<dbReference type="EMBL" id="GGFJ01008164">
    <property type="protein sequence ID" value="MBW57305.1"/>
    <property type="molecule type" value="Transcribed_RNA"/>
</dbReference>
<feature type="transmembrane region" description="Helical" evidence="10">
    <location>
        <begin position="245"/>
        <end position="267"/>
    </location>
</feature>
<feature type="compositionally biased region" description="Polar residues" evidence="9">
    <location>
        <begin position="137"/>
        <end position="150"/>
    </location>
</feature>
<evidence type="ECO:0000256" key="1">
    <source>
        <dbReference type="ARBA" id="ARBA00004167"/>
    </source>
</evidence>
<keyword evidence="6 10" id="KW-1133">Transmembrane helix</keyword>